<evidence type="ECO:0000256" key="4">
    <source>
        <dbReference type="SAM" id="MobiDB-lite"/>
    </source>
</evidence>
<dbReference type="CDD" id="cd05832">
    <property type="entry name" value="Ribosomal_L12p"/>
    <property type="match status" value="1"/>
</dbReference>
<evidence type="ECO:0000256" key="1">
    <source>
        <dbReference type="ARBA" id="ARBA00005436"/>
    </source>
</evidence>
<evidence type="ECO:0000313" key="5">
    <source>
        <dbReference type="EMBL" id="SUZ82691.1"/>
    </source>
</evidence>
<feature type="compositionally biased region" description="Acidic residues" evidence="4">
    <location>
        <begin position="85"/>
        <end position="95"/>
    </location>
</feature>
<dbReference type="InterPro" id="IPR001859">
    <property type="entry name" value="Ribosomal_P1/P2_euk"/>
</dbReference>
<dbReference type="NCBIfam" id="TIGR03685">
    <property type="entry name" value="ribo_P1_arch"/>
    <property type="match status" value="1"/>
</dbReference>
<dbReference type="InterPro" id="IPR022295">
    <property type="entry name" value="Ribosomal_P1_arc"/>
</dbReference>
<dbReference type="PRINTS" id="PR00456">
    <property type="entry name" value="RIBOSOMALP2"/>
</dbReference>
<dbReference type="InterPro" id="IPR038716">
    <property type="entry name" value="P1/P2_N_sf"/>
</dbReference>
<dbReference type="GO" id="GO:1990904">
    <property type="term" value="C:ribonucleoprotein complex"/>
    <property type="evidence" value="ECO:0007669"/>
    <property type="project" value="UniProtKB-KW"/>
</dbReference>
<feature type="compositionally biased region" description="Low complexity" evidence="4">
    <location>
        <begin position="66"/>
        <end position="79"/>
    </location>
</feature>
<dbReference type="GO" id="GO:0005840">
    <property type="term" value="C:ribosome"/>
    <property type="evidence" value="ECO:0007669"/>
    <property type="project" value="UniProtKB-KW"/>
</dbReference>
<dbReference type="GO" id="GO:0006414">
    <property type="term" value="P:translational elongation"/>
    <property type="evidence" value="ECO:0007669"/>
    <property type="project" value="InterPro"/>
</dbReference>
<accession>A0A381QTJ7</accession>
<evidence type="ECO:0000256" key="2">
    <source>
        <dbReference type="ARBA" id="ARBA00022980"/>
    </source>
</evidence>
<feature type="compositionally biased region" description="Gly residues" evidence="4">
    <location>
        <begin position="96"/>
        <end position="105"/>
    </location>
</feature>
<keyword evidence="2" id="KW-0689">Ribosomal protein</keyword>
<dbReference type="AlphaFoldDB" id="A0A381QTJ7"/>
<dbReference type="HAMAP" id="MF_01478">
    <property type="entry name" value="Ribosomal_L12_arch"/>
    <property type="match status" value="1"/>
</dbReference>
<sequence>MEYVYAAMLLHSADRDISEDAVSSVLTAAGVEADGGRVKALVASLGLVDIDEAMATSVAAPVASAAPSVATGGASTEAAPAKEEAAEEEAEEEAGGFEGLGSLFG</sequence>
<feature type="region of interest" description="Disordered" evidence="4">
    <location>
        <begin position="66"/>
        <end position="105"/>
    </location>
</feature>
<dbReference type="InterPro" id="IPR027534">
    <property type="entry name" value="Ribosomal_P1/P2"/>
</dbReference>
<proteinExistence type="inferred from homology"/>
<dbReference type="EMBL" id="UINC01001518">
    <property type="protein sequence ID" value="SUZ82691.1"/>
    <property type="molecule type" value="Genomic_DNA"/>
</dbReference>
<protein>
    <recommendedName>
        <fullName evidence="6">50S ribosomal protein L12</fullName>
    </recommendedName>
</protein>
<evidence type="ECO:0008006" key="6">
    <source>
        <dbReference type="Google" id="ProtNLM"/>
    </source>
</evidence>
<dbReference type="FunFam" id="1.10.10.1410:FF:000002">
    <property type="entry name" value="60S acidic ribosomal protein P2"/>
    <property type="match status" value="1"/>
</dbReference>
<name>A0A381QTJ7_9ZZZZ</name>
<evidence type="ECO:0000256" key="3">
    <source>
        <dbReference type="ARBA" id="ARBA00023274"/>
    </source>
</evidence>
<dbReference type="Pfam" id="PF00428">
    <property type="entry name" value="Ribosomal_60s"/>
    <property type="match status" value="1"/>
</dbReference>
<dbReference type="GO" id="GO:0003735">
    <property type="term" value="F:structural constituent of ribosome"/>
    <property type="evidence" value="ECO:0007669"/>
    <property type="project" value="InterPro"/>
</dbReference>
<dbReference type="Gene3D" id="1.10.10.1410">
    <property type="match status" value="1"/>
</dbReference>
<organism evidence="5">
    <name type="scientific">marine metagenome</name>
    <dbReference type="NCBI Taxonomy" id="408172"/>
    <lineage>
        <taxon>unclassified sequences</taxon>
        <taxon>metagenomes</taxon>
        <taxon>ecological metagenomes</taxon>
    </lineage>
</organism>
<gene>
    <name evidence="5" type="ORF">METZ01_LOCUS35545</name>
</gene>
<keyword evidence="3" id="KW-0687">Ribonucleoprotein</keyword>
<reference evidence="5" key="1">
    <citation type="submission" date="2018-05" db="EMBL/GenBank/DDBJ databases">
        <authorList>
            <person name="Lanie J.A."/>
            <person name="Ng W.-L."/>
            <person name="Kazmierczak K.M."/>
            <person name="Andrzejewski T.M."/>
            <person name="Davidsen T.M."/>
            <person name="Wayne K.J."/>
            <person name="Tettelin H."/>
            <person name="Glass J.I."/>
            <person name="Rusch D."/>
            <person name="Podicherti R."/>
            <person name="Tsui H.-C.T."/>
            <person name="Winkler M.E."/>
        </authorList>
    </citation>
    <scope>NUCLEOTIDE SEQUENCE</scope>
</reference>
<comment type="similarity">
    <text evidence="1">Belongs to the eukaryotic ribosomal protein P1/P2 family.</text>
</comment>